<dbReference type="KEGG" id="csty:KN1_28290"/>
<accession>A0A8D5U956</accession>
<sequence>MRYIPTKEAVGKKLGYDTTYVDENEHMTLLERGHIITEEDVKRLMDSGVYYVWIDDGAKEEGVMYEWEISPYVGSKLVDENIEVVSGRQGLTLLYSKIPGLIKVDVEGLIDFNLNQKVLLITKRNNQAVGKGELVGSIEVVPFL</sequence>
<evidence type="ECO:0000313" key="1">
    <source>
        <dbReference type="EMBL" id="BCU71532.1"/>
    </source>
</evidence>
<reference evidence="1 2" key="1">
    <citation type="submission" date="2021-04" db="EMBL/GenBank/DDBJ databases">
        <title>Complete genome sequence of Stygiolobus sp. KN-1.</title>
        <authorList>
            <person name="Nakamura K."/>
            <person name="Sakai H."/>
            <person name="Kurosawa N."/>
        </authorList>
    </citation>
    <scope>NUCLEOTIDE SEQUENCE [LARGE SCALE GENOMIC DNA]</scope>
    <source>
        <strain evidence="1 2">KN-1</strain>
    </source>
</reference>
<gene>
    <name evidence="1" type="ORF">KN1_28290</name>
</gene>
<dbReference type="GeneID" id="66164545"/>
<dbReference type="RefSeq" id="WP_221288328.1">
    <property type="nucleotide sequence ID" value="NZ_AP024597.1"/>
</dbReference>
<protein>
    <submittedName>
        <fullName evidence="1">Uncharacterized protein</fullName>
    </submittedName>
</protein>
<dbReference type="EMBL" id="AP024597">
    <property type="protein sequence ID" value="BCU71532.1"/>
    <property type="molecule type" value="Genomic_DNA"/>
</dbReference>
<organism evidence="1 2">
    <name type="scientific">Stygiolobus caldivivus</name>
    <dbReference type="NCBI Taxonomy" id="2824673"/>
    <lineage>
        <taxon>Archaea</taxon>
        <taxon>Thermoproteota</taxon>
        <taxon>Thermoprotei</taxon>
        <taxon>Sulfolobales</taxon>
        <taxon>Sulfolobaceae</taxon>
        <taxon>Stygiolobus</taxon>
    </lineage>
</organism>
<dbReference type="Proteomes" id="UP000825123">
    <property type="component" value="Chromosome"/>
</dbReference>
<keyword evidence="2" id="KW-1185">Reference proteome</keyword>
<dbReference type="AlphaFoldDB" id="A0A8D5U956"/>
<name>A0A8D5U956_9CREN</name>
<proteinExistence type="predicted"/>
<evidence type="ECO:0000313" key="2">
    <source>
        <dbReference type="Proteomes" id="UP000825123"/>
    </source>
</evidence>